<evidence type="ECO:0000313" key="7">
    <source>
        <dbReference type="EMBL" id="SLN60000.1"/>
    </source>
</evidence>
<dbReference type="PROSITE" id="PS50932">
    <property type="entry name" value="HTH_LACI_2"/>
    <property type="match status" value="1"/>
</dbReference>
<dbReference type="Pfam" id="PF00356">
    <property type="entry name" value="LacI"/>
    <property type="match status" value="1"/>
</dbReference>
<accession>A0A1X6ZT28</accession>
<evidence type="ECO:0000313" key="9">
    <source>
        <dbReference type="Proteomes" id="UP000240624"/>
    </source>
</evidence>
<keyword evidence="2" id="KW-0238">DNA-binding</keyword>
<name>A0A1X6ZT28_9RHOB</name>
<reference evidence="6 9" key="2">
    <citation type="submission" date="2018-03" db="EMBL/GenBank/DDBJ databases">
        <title>Genomic Encyclopedia of Archaeal and Bacterial Type Strains, Phase II (KMG-II): from individual species to whole genera.</title>
        <authorList>
            <person name="Goeker M."/>
        </authorList>
    </citation>
    <scope>NUCLEOTIDE SEQUENCE [LARGE SCALE GENOMIC DNA]</scope>
    <source>
        <strain evidence="6 9">DSM 29956</strain>
    </source>
</reference>
<dbReference type="Proteomes" id="UP000240624">
    <property type="component" value="Unassembled WGS sequence"/>
</dbReference>
<dbReference type="InterPro" id="IPR046335">
    <property type="entry name" value="LacI/GalR-like_sensor"/>
</dbReference>
<dbReference type="Proteomes" id="UP000193495">
    <property type="component" value="Unassembled WGS sequence"/>
</dbReference>
<dbReference type="SUPFAM" id="SSF47413">
    <property type="entry name" value="lambda repressor-like DNA-binding domains"/>
    <property type="match status" value="1"/>
</dbReference>
<dbReference type="PANTHER" id="PTHR30146:SF109">
    <property type="entry name" value="HTH-TYPE TRANSCRIPTIONAL REGULATOR GALS"/>
    <property type="match status" value="1"/>
</dbReference>
<evidence type="ECO:0000259" key="5">
    <source>
        <dbReference type="PROSITE" id="PS50932"/>
    </source>
</evidence>
<dbReference type="AlphaFoldDB" id="A0A1X6ZT28"/>
<evidence type="ECO:0000313" key="6">
    <source>
        <dbReference type="EMBL" id="PSK84032.1"/>
    </source>
</evidence>
<dbReference type="GO" id="GO:0003700">
    <property type="term" value="F:DNA-binding transcription factor activity"/>
    <property type="evidence" value="ECO:0007669"/>
    <property type="project" value="TreeGrafter"/>
</dbReference>
<organism evidence="7 8">
    <name type="scientific">Limimaricola soesokkakensis</name>
    <dbReference type="NCBI Taxonomy" id="1343159"/>
    <lineage>
        <taxon>Bacteria</taxon>
        <taxon>Pseudomonadati</taxon>
        <taxon>Pseudomonadota</taxon>
        <taxon>Alphaproteobacteria</taxon>
        <taxon>Rhodobacterales</taxon>
        <taxon>Paracoccaceae</taxon>
        <taxon>Limimaricola</taxon>
    </lineage>
</organism>
<dbReference type="PANTHER" id="PTHR30146">
    <property type="entry name" value="LACI-RELATED TRANSCRIPTIONAL REPRESSOR"/>
    <property type="match status" value="1"/>
</dbReference>
<sequence>MTKAIHDHEEGRAQPGRVTITALSAALGLSKSTVSRALNGYPDISERTRLRVRRGAETMGYRPLSHAQAIRTGRVRALGLVVQIGDHDAQRPFLADFLAGISVAASAEGWTLTVATADSEADAVRTMEQLVEDRKADGFILPRTLSHDARVALLRARGVPFVMFGRTADPEGCAWFDILGEAAMRDAVLHLASLGHRRIAFVNGGTAYNYSRLRLQGYRDGLDAAGLPEDPELIRGGALNTDDGARETRALLALPQPPTAVVFAVDHAALGLYRACAERGLQVGRDVSVISYDGVPDGAHVQPPLSSFTVDTRAAGHRLAELLIDRIRGAAPETLRETARAAFADRGSAGPPRLSSEALSKRLATETT</sequence>
<gene>
    <name evidence="7" type="primary">rafR_3</name>
    <name evidence="6" type="ORF">CLV79_1094</name>
    <name evidence="7" type="ORF">LOS8367_02894</name>
</gene>
<evidence type="ECO:0000256" key="4">
    <source>
        <dbReference type="SAM" id="MobiDB-lite"/>
    </source>
</evidence>
<feature type="compositionally biased region" description="Basic and acidic residues" evidence="4">
    <location>
        <begin position="359"/>
        <end position="368"/>
    </location>
</feature>
<dbReference type="InterPro" id="IPR010982">
    <property type="entry name" value="Lambda_DNA-bd_dom_sf"/>
</dbReference>
<dbReference type="EMBL" id="PYGB01000009">
    <property type="protein sequence ID" value="PSK84032.1"/>
    <property type="molecule type" value="Genomic_DNA"/>
</dbReference>
<reference evidence="7 8" key="1">
    <citation type="submission" date="2017-03" db="EMBL/GenBank/DDBJ databases">
        <authorList>
            <person name="Afonso C.L."/>
            <person name="Miller P.J."/>
            <person name="Scott M.A."/>
            <person name="Spackman E."/>
            <person name="Goraichik I."/>
            <person name="Dimitrov K.M."/>
            <person name="Suarez D.L."/>
            <person name="Swayne D.E."/>
        </authorList>
    </citation>
    <scope>NUCLEOTIDE SEQUENCE [LARGE SCALE GENOMIC DNA]</scope>
    <source>
        <strain evidence="7 8">CECT 8367</strain>
    </source>
</reference>
<evidence type="ECO:0000256" key="1">
    <source>
        <dbReference type="ARBA" id="ARBA00023015"/>
    </source>
</evidence>
<dbReference type="EMBL" id="FWFY01000009">
    <property type="protein sequence ID" value="SLN60000.1"/>
    <property type="molecule type" value="Genomic_DNA"/>
</dbReference>
<feature type="region of interest" description="Disordered" evidence="4">
    <location>
        <begin position="344"/>
        <end position="368"/>
    </location>
</feature>
<dbReference type="Pfam" id="PF13377">
    <property type="entry name" value="Peripla_BP_3"/>
    <property type="match status" value="1"/>
</dbReference>
<dbReference type="CDD" id="cd20010">
    <property type="entry name" value="PBP1_AglR-like"/>
    <property type="match status" value="1"/>
</dbReference>
<proteinExistence type="predicted"/>
<keyword evidence="3" id="KW-0804">Transcription</keyword>
<evidence type="ECO:0000256" key="2">
    <source>
        <dbReference type="ARBA" id="ARBA00023125"/>
    </source>
</evidence>
<protein>
    <submittedName>
        <fullName evidence="7">HTH-type transcriptional regulator RafR</fullName>
    </submittedName>
    <submittedName>
        <fullName evidence="6">LacI family transcriptional regulator</fullName>
    </submittedName>
</protein>
<keyword evidence="9" id="KW-1185">Reference proteome</keyword>
<evidence type="ECO:0000256" key="3">
    <source>
        <dbReference type="ARBA" id="ARBA00023163"/>
    </source>
</evidence>
<dbReference type="Gene3D" id="1.10.260.40">
    <property type="entry name" value="lambda repressor-like DNA-binding domains"/>
    <property type="match status" value="1"/>
</dbReference>
<feature type="domain" description="HTH lacI-type" evidence="5">
    <location>
        <begin position="18"/>
        <end position="72"/>
    </location>
</feature>
<dbReference type="GO" id="GO:0000976">
    <property type="term" value="F:transcription cis-regulatory region binding"/>
    <property type="evidence" value="ECO:0007669"/>
    <property type="project" value="TreeGrafter"/>
</dbReference>
<dbReference type="SUPFAM" id="SSF53822">
    <property type="entry name" value="Periplasmic binding protein-like I"/>
    <property type="match status" value="1"/>
</dbReference>
<dbReference type="InterPro" id="IPR028082">
    <property type="entry name" value="Peripla_BP_I"/>
</dbReference>
<dbReference type="Gene3D" id="3.40.50.2300">
    <property type="match status" value="2"/>
</dbReference>
<keyword evidence="1" id="KW-0805">Transcription regulation</keyword>
<dbReference type="CDD" id="cd01392">
    <property type="entry name" value="HTH_LacI"/>
    <property type="match status" value="1"/>
</dbReference>
<dbReference type="SMART" id="SM00354">
    <property type="entry name" value="HTH_LACI"/>
    <property type="match status" value="1"/>
</dbReference>
<dbReference type="InterPro" id="IPR000843">
    <property type="entry name" value="HTH_LacI"/>
</dbReference>
<evidence type="ECO:0000313" key="8">
    <source>
        <dbReference type="Proteomes" id="UP000193495"/>
    </source>
</evidence>
<dbReference type="RefSeq" id="WP_242665606.1">
    <property type="nucleotide sequence ID" value="NZ_FWFY01000009.1"/>
</dbReference>